<feature type="binding site" evidence="5">
    <location>
        <begin position="123"/>
        <end position="127"/>
    </location>
    <ligand>
        <name>S-adenosyl-L-methionine</name>
        <dbReference type="ChEBI" id="CHEBI:59789"/>
    </ligand>
</feature>
<evidence type="ECO:0000256" key="1">
    <source>
        <dbReference type="ARBA" id="ARBA00022603"/>
    </source>
</evidence>
<dbReference type="GO" id="GO:0102559">
    <property type="term" value="F:peptide chain release factor N(5)-glutamine methyltransferase activity"/>
    <property type="evidence" value="ECO:0007669"/>
    <property type="project" value="UniProtKB-EC"/>
</dbReference>
<dbReference type="AlphaFoldDB" id="A0A1M5JU40"/>
<dbReference type="InterPro" id="IPR007848">
    <property type="entry name" value="Small_mtfrase_dom"/>
</dbReference>
<dbReference type="RefSeq" id="WP_073322348.1">
    <property type="nucleotide sequence ID" value="NZ_FQWD01000003.1"/>
</dbReference>
<dbReference type="InterPro" id="IPR050320">
    <property type="entry name" value="N5-glutamine_MTase"/>
</dbReference>
<dbReference type="STRING" id="634436.SAMN05216361_2237"/>
<dbReference type="PANTHER" id="PTHR18895">
    <property type="entry name" value="HEMK METHYLTRANSFERASE"/>
    <property type="match status" value="1"/>
</dbReference>
<evidence type="ECO:0000259" key="7">
    <source>
        <dbReference type="Pfam" id="PF17827"/>
    </source>
</evidence>
<comment type="catalytic activity">
    <reaction evidence="4 5">
        <text>L-glutaminyl-[peptide chain release factor] + S-adenosyl-L-methionine = N(5)-methyl-L-glutaminyl-[peptide chain release factor] + S-adenosyl-L-homocysteine + H(+)</text>
        <dbReference type="Rhea" id="RHEA:42896"/>
        <dbReference type="Rhea" id="RHEA-COMP:10271"/>
        <dbReference type="Rhea" id="RHEA-COMP:10272"/>
        <dbReference type="ChEBI" id="CHEBI:15378"/>
        <dbReference type="ChEBI" id="CHEBI:30011"/>
        <dbReference type="ChEBI" id="CHEBI:57856"/>
        <dbReference type="ChEBI" id="CHEBI:59789"/>
        <dbReference type="ChEBI" id="CHEBI:61891"/>
        <dbReference type="EC" id="2.1.1.297"/>
    </reaction>
</comment>
<dbReference type="Proteomes" id="UP000184520">
    <property type="component" value="Unassembled WGS sequence"/>
</dbReference>
<evidence type="ECO:0000256" key="2">
    <source>
        <dbReference type="ARBA" id="ARBA00022679"/>
    </source>
</evidence>
<reference evidence="9" key="1">
    <citation type="submission" date="2016-11" db="EMBL/GenBank/DDBJ databases">
        <authorList>
            <person name="Varghese N."/>
            <person name="Submissions S."/>
        </authorList>
    </citation>
    <scope>NUCLEOTIDE SEQUENCE [LARGE SCALE GENOMIC DNA]</scope>
    <source>
        <strain evidence="9">CGMCC 1.8995</strain>
    </source>
</reference>
<dbReference type="FunFam" id="3.40.50.150:FF:000053">
    <property type="entry name" value="Release factor glutamine methyltransferase"/>
    <property type="match status" value="1"/>
</dbReference>
<dbReference type="Pfam" id="PF05175">
    <property type="entry name" value="MTS"/>
    <property type="match status" value="1"/>
</dbReference>
<dbReference type="InterPro" id="IPR002052">
    <property type="entry name" value="DNA_methylase_N6_adenine_CS"/>
</dbReference>
<feature type="domain" description="Methyltransferase small" evidence="6">
    <location>
        <begin position="101"/>
        <end position="196"/>
    </location>
</feature>
<keyword evidence="3 5" id="KW-0949">S-adenosyl-L-methionine</keyword>
<dbReference type="HAMAP" id="MF_02126">
    <property type="entry name" value="RF_methyltr_PrmC"/>
    <property type="match status" value="1"/>
</dbReference>
<evidence type="ECO:0000259" key="6">
    <source>
        <dbReference type="Pfam" id="PF05175"/>
    </source>
</evidence>
<proteinExistence type="inferred from homology"/>
<dbReference type="NCBIfam" id="TIGR03534">
    <property type="entry name" value="RF_mod_PrmC"/>
    <property type="match status" value="1"/>
</dbReference>
<comment type="function">
    <text evidence="5">Methylates the class 1 translation termination release factors RF1/PrfA and RF2/PrfB on the glutamine residue of the universally conserved GGQ motif.</text>
</comment>
<evidence type="ECO:0000256" key="3">
    <source>
        <dbReference type="ARBA" id="ARBA00022691"/>
    </source>
</evidence>
<dbReference type="Gene3D" id="3.40.50.150">
    <property type="entry name" value="Vaccinia Virus protein VP39"/>
    <property type="match status" value="1"/>
</dbReference>
<dbReference type="PANTHER" id="PTHR18895:SF74">
    <property type="entry name" value="MTRF1L RELEASE FACTOR GLUTAMINE METHYLTRANSFERASE"/>
    <property type="match status" value="1"/>
</dbReference>
<dbReference type="SUPFAM" id="SSF53335">
    <property type="entry name" value="S-adenosyl-L-methionine-dependent methyltransferases"/>
    <property type="match status" value="1"/>
</dbReference>
<feature type="binding site" evidence="5">
    <location>
        <begin position="190"/>
        <end position="193"/>
    </location>
    <ligand>
        <name>substrate</name>
    </ligand>
</feature>
<dbReference type="GO" id="GO:0032259">
    <property type="term" value="P:methylation"/>
    <property type="evidence" value="ECO:0007669"/>
    <property type="project" value="UniProtKB-KW"/>
</dbReference>
<feature type="binding site" evidence="5">
    <location>
        <position position="174"/>
    </location>
    <ligand>
        <name>S-adenosyl-L-methionine</name>
        <dbReference type="ChEBI" id="CHEBI:59789"/>
    </ligand>
</feature>
<protein>
    <recommendedName>
        <fullName evidence="5">Release factor glutamine methyltransferase</fullName>
        <shortName evidence="5">RF MTase</shortName>
        <ecNumber evidence="5">2.1.1.297</ecNumber>
    </recommendedName>
    <alternativeName>
        <fullName evidence="5">N5-glutamine methyltransferase PrmC</fullName>
    </alternativeName>
    <alternativeName>
        <fullName evidence="5">Protein-(glutamine-N5) MTase PrmC</fullName>
    </alternativeName>
    <alternativeName>
        <fullName evidence="5">Protein-glutamine N-methyltransferase PrmC</fullName>
    </alternativeName>
</protein>
<dbReference type="OrthoDB" id="9800643at2"/>
<comment type="similarity">
    <text evidence="5">Belongs to the protein N5-glutamine methyltransferase family. PrmC subfamily.</text>
</comment>
<dbReference type="EC" id="2.1.1.297" evidence="5"/>
<gene>
    <name evidence="5" type="primary">prmC</name>
    <name evidence="8" type="ORF">SAMN05216361_2237</name>
</gene>
<keyword evidence="1 5" id="KW-0489">Methyltransferase</keyword>
<evidence type="ECO:0000313" key="9">
    <source>
        <dbReference type="Proteomes" id="UP000184520"/>
    </source>
</evidence>
<keyword evidence="9" id="KW-1185">Reference proteome</keyword>
<feature type="domain" description="Release factor glutamine methyltransferase N-terminal" evidence="7">
    <location>
        <begin position="11"/>
        <end position="79"/>
    </location>
</feature>
<dbReference type="GO" id="GO:0003676">
    <property type="term" value="F:nucleic acid binding"/>
    <property type="evidence" value="ECO:0007669"/>
    <property type="project" value="InterPro"/>
</dbReference>
<dbReference type="InterPro" id="IPR004556">
    <property type="entry name" value="HemK-like"/>
</dbReference>
<dbReference type="PROSITE" id="PS00092">
    <property type="entry name" value="N6_MTASE"/>
    <property type="match status" value="1"/>
</dbReference>
<dbReference type="EMBL" id="FQWD01000003">
    <property type="protein sequence ID" value="SHG43483.1"/>
    <property type="molecule type" value="Genomic_DNA"/>
</dbReference>
<sequence length="284" mass="30747">MTAGSGKTIADAVQWATQSLEGGESPAVDARVLVCHVMDCQQSYLYTWPEKLLSDAQFSALAELVAKRQQGYPVAYLVGKRGFWELELNCNPSTLIPRPETELLVETALALPLAETANVCDLGTGTGAIALALASEQPGWTVTGVDRIPQAIELAKSNAALNGLAGLNWLESHWFSALHPDQHFDLIVTNPPYVESSSPYLHEGDVRFEPHSALTAGEDGLDDIRLIIAQSPAYLSNGGWLLIEHGYTQHQAINALLREHGFTQCRGVKDLNGLDRITMGQCTA</sequence>
<evidence type="ECO:0000313" key="8">
    <source>
        <dbReference type="EMBL" id="SHG43483.1"/>
    </source>
</evidence>
<dbReference type="Pfam" id="PF17827">
    <property type="entry name" value="PrmC_N"/>
    <property type="match status" value="1"/>
</dbReference>
<dbReference type="CDD" id="cd02440">
    <property type="entry name" value="AdoMet_MTases"/>
    <property type="match status" value="1"/>
</dbReference>
<evidence type="ECO:0000256" key="4">
    <source>
        <dbReference type="ARBA" id="ARBA00048391"/>
    </source>
</evidence>
<organism evidence="8 9">
    <name type="scientific">Marisediminitalea aggregata</name>
    <dbReference type="NCBI Taxonomy" id="634436"/>
    <lineage>
        <taxon>Bacteria</taxon>
        <taxon>Pseudomonadati</taxon>
        <taxon>Pseudomonadota</taxon>
        <taxon>Gammaproteobacteria</taxon>
        <taxon>Alteromonadales</taxon>
        <taxon>Alteromonadaceae</taxon>
        <taxon>Marisediminitalea</taxon>
    </lineage>
</organism>
<feature type="binding site" evidence="5">
    <location>
        <position position="190"/>
    </location>
    <ligand>
        <name>S-adenosyl-L-methionine</name>
        <dbReference type="ChEBI" id="CHEBI:59789"/>
    </ligand>
</feature>
<keyword evidence="2 5" id="KW-0808">Transferase</keyword>
<feature type="binding site" evidence="5">
    <location>
        <position position="146"/>
    </location>
    <ligand>
        <name>S-adenosyl-L-methionine</name>
        <dbReference type="ChEBI" id="CHEBI:59789"/>
    </ligand>
</feature>
<accession>A0A1M5JU40</accession>
<dbReference type="InterPro" id="IPR019874">
    <property type="entry name" value="RF_methyltr_PrmC"/>
</dbReference>
<evidence type="ECO:0000256" key="5">
    <source>
        <dbReference type="HAMAP-Rule" id="MF_02126"/>
    </source>
</evidence>
<dbReference type="InterPro" id="IPR029063">
    <property type="entry name" value="SAM-dependent_MTases_sf"/>
</dbReference>
<dbReference type="Gene3D" id="1.10.8.10">
    <property type="entry name" value="DNA helicase RuvA subunit, C-terminal domain"/>
    <property type="match status" value="1"/>
</dbReference>
<dbReference type="InterPro" id="IPR040758">
    <property type="entry name" value="PrmC_N"/>
</dbReference>
<dbReference type="NCBIfam" id="TIGR00536">
    <property type="entry name" value="hemK_fam"/>
    <property type="match status" value="1"/>
</dbReference>
<name>A0A1M5JU40_9ALTE</name>